<name>A0A444D9E6_ENSVE</name>
<protein>
    <submittedName>
        <fullName evidence="2">Uncharacterized protein</fullName>
    </submittedName>
</protein>
<dbReference type="AlphaFoldDB" id="A0A444D9E6"/>
<keyword evidence="1" id="KW-0106">Calcium</keyword>
<dbReference type="EMBL" id="AMZH03010068">
    <property type="protein sequence ID" value="RRT55486.1"/>
    <property type="molecule type" value="Genomic_DNA"/>
</dbReference>
<evidence type="ECO:0000313" key="3">
    <source>
        <dbReference type="Proteomes" id="UP000287651"/>
    </source>
</evidence>
<dbReference type="Pfam" id="PF00036">
    <property type="entry name" value="EF-hand_1"/>
    <property type="match status" value="1"/>
</dbReference>
<sequence length="83" mass="9519">MVIVVQALAKDLPWKLKEPRVSEIVQAHTGLKGSIDPLLEEVDIDKDGKISLDEFRRLLKTASMRPRRVPRQSNARDRRKLCS</sequence>
<evidence type="ECO:0000313" key="2">
    <source>
        <dbReference type="EMBL" id="RRT55486.1"/>
    </source>
</evidence>
<reference evidence="2 3" key="1">
    <citation type="journal article" date="2014" name="Agronomy (Basel)">
        <title>A Draft Genome Sequence for Ensete ventricosum, the Drought-Tolerant Tree Against Hunger.</title>
        <authorList>
            <person name="Harrison J."/>
            <person name="Moore K.A."/>
            <person name="Paszkiewicz K."/>
            <person name="Jones T."/>
            <person name="Grant M."/>
            <person name="Ambacheew D."/>
            <person name="Muzemil S."/>
            <person name="Studholme D.J."/>
        </authorList>
    </citation>
    <scope>NUCLEOTIDE SEQUENCE [LARGE SCALE GENOMIC DNA]</scope>
</reference>
<dbReference type="GO" id="GO:0005509">
    <property type="term" value="F:calcium ion binding"/>
    <property type="evidence" value="ECO:0007669"/>
    <property type="project" value="InterPro"/>
</dbReference>
<dbReference type="PROSITE" id="PS00018">
    <property type="entry name" value="EF_HAND_1"/>
    <property type="match status" value="1"/>
</dbReference>
<dbReference type="Proteomes" id="UP000287651">
    <property type="component" value="Unassembled WGS sequence"/>
</dbReference>
<proteinExistence type="predicted"/>
<comment type="caution">
    <text evidence="2">The sequence shown here is derived from an EMBL/GenBank/DDBJ whole genome shotgun (WGS) entry which is preliminary data.</text>
</comment>
<evidence type="ECO:0000256" key="1">
    <source>
        <dbReference type="ARBA" id="ARBA00022837"/>
    </source>
</evidence>
<dbReference type="SMART" id="SM00054">
    <property type="entry name" value="EFh"/>
    <property type="match status" value="1"/>
</dbReference>
<accession>A0A444D9E6</accession>
<organism evidence="2 3">
    <name type="scientific">Ensete ventricosum</name>
    <name type="common">Abyssinian banana</name>
    <name type="synonym">Musa ensete</name>
    <dbReference type="NCBI Taxonomy" id="4639"/>
    <lineage>
        <taxon>Eukaryota</taxon>
        <taxon>Viridiplantae</taxon>
        <taxon>Streptophyta</taxon>
        <taxon>Embryophyta</taxon>
        <taxon>Tracheophyta</taxon>
        <taxon>Spermatophyta</taxon>
        <taxon>Magnoliopsida</taxon>
        <taxon>Liliopsida</taxon>
        <taxon>Zingiberales</taxon>
        <taxon>Musaceae</taxon>
        <taxon>Ensete</taxon>
    </lineage>
</organism>
<gene>
    <name evidence="2" type="ORF">B296_00041121</name>
</gene>
<dbReference type="InterPro" id="IPR018247">
    <property type="entry name" value="EF_Hand_1_Ca_BS"/>
</dbReference>
<dbReference type="PROSITE" id="PS50222">
    <property type="entry name" value="EF_HAND_2"/>
    <property type="match status" value="1"/>
</dbReference>
<dbReference type="SUPFAM" id="SSF47473">
    <property type="entry name" value="EF-hand"/>
    <property type="match status" value="1"/>
</dbReference>
<dbReference type="InterPro" id="IPR011992">
    <property type="entry name" value="EF-hand-dom_pair"/>
</dbReference>
<dbReference type="Gene3D" id="1.10.238.10">
    <property type="entry name" value="EF-hand"/>
    <property type="match status" value="1"/>
</dbReference>
<dbReference type="InterPro" id="IPR002048">
    <property type="entry name" value="EF_hand_dom"/>
</dbReference>